<evidence type="ECO:0000313" key="2">
    <source>
        <dbReference type="Proteomes" id="UP000824469"/>
    </source>
</evidence>
<name>A0AA38CBI7_TAXCH</name>
<proteinExistence type="predicted"/>
<gene>
    <name evidence="1" type="ORF">KI387_039884</name>
</gene>
<feature type="non-terminal residue" evidence="1">
    <location>
        <position position="72"/>
    </location>
</feature>
<comment type="caution">
    <text evidence="1">The sequence shown here is derived from an EMBL/GenBank/DDBJ whole genome shotgun (WGS) entry which is preliminary data.</text>
</comment>
<dbReference type="EMBL" id="JAHRHJ020000011">
    <property type="protein sequence ID" value="KAH9296296.1"/>
    <property type="molecule type" value="Genomic_DNA"/>
</dbReference>
<dbReference type="AlphaFoldDB" id="A0AA38CBI7"/>
<dbReference type="Proteomes" id="UP000824469">
    <property type="component" value="Unassembled WGS sequence"/>
</dbReference>
<reference evidence="1 2" key="1">
    <citation type="journal article" date="2021" name="Nat. Plants">
        <title>The Taxus genome provides insights into paclitaxel biosynthesis.</title>
        <authorList>
            <person name="Xiong X."/>
            <person name="Gou J."/>
            <person name="Liao Q."/>
            <person name="Li Y."/>
            <person name="Zhou Q."/>
            <person name="Bi G."/>
            <person name="Li C."/>
            <person name="Du R."/>
            <person name="Wang X."/>
            <person name="Sun T."/>
            <person name="Guo L."/>
            <person name="Liang H."/>
            <person name="Lu P."/>
            <person name="Wu Y."/>
            <person name="Zhang Z."/>
            <person name="Ro D.K."/>
            <person name="Shang Y."/>
            <person name="Huang S."/>
            <person name="Yan J."/>
        </authorList>
    </citation>
    <scope>NUCLEOTIDE SEQUENCE [LARGE SCALE GENOMIC DNA]</scope>
    <source>
        <strain evidence="1">Ta-2019</strain>
    </source>
</reference>
<organism evidence="1 2">
    <name type="scientific">Taxus chinensis</name>
    <name type="common">Chinese yew</name>
    <name type="synonym">Taxus wallichiana var. chinensis</name>
    <dbReference type="NCBI Taxonomy" id="29808"/>
    <lineage>
        <taxon>Eukaryota</taxon>
        <taxon>Viridiplantae</taxon>
        <taxon>Streptophyta</taxon>
        <taxon>Embryophyta</taxon>
        <taxon>Tracheophyta</taxon>
        <taxon>Spermatophyta</taxon>
        <taxon>Pinopsida</taxon>
        <taxon>Pinidae</taxon>
        <taxon>Conifers II</taxon>
        <taxon>Cupressales</taxon>
        <taxon>Taxaceae</taxon>
        <taxon>Taxus</taxon>
    </lineage>
</organism>
<accession>A0AA38CBI7</accession>
<protein>
    <submittedName>
        <fullName evidence="1">Uncharacterized protein</fullName>
    </submittedName>
</protein>
<sequence>MRGSVSPRQPKVSPTLEPILEEMEEELVTKHFVRTKREKVATPAVGKTITNAQIEGTYLGLELLSEVLKIPK</sequence>
<keyword evidence="2" id="KW-1185">Reference proteome</keyword>
<evidence type="ECO:0000313" key="1">
    <source>
        <dbReference type="EMBL" id="KAH9296296.1"/>
    </source>
</evidence>